<reference evidence="2 3" key="1">
    <citation type="journal article" date="2020" name="ISME J.">
        <title>Uncovering the hidden diversity of litter-decomposition mechanisms in mushroom-forming fungi.</title>
        <authorList>
            <person name="Floudas D."/>
            <person name="Bentzer J."/>
            <person name="Ahren D."/>
            <person name="Johansson T."/>
            <person name="Persson P."/>
            <person name="Tunlid A."/>
        </authorList>
    </citation>
    <scope>NUCLEOTIDE SEQUENCE [LARGE SCALE GENOMIC DNA]</scope>
    <source>
        <strain evidence="2 3">CBS 101986</strain>
    </source>
</reference>
<dbReference type="Proteomes" id="UP000567179">
    <property type="component" value="Unassembled WGS sequence"/>
</dbReference>
<gene>
    <name evidence="2" type="ORF">D9619_004149</name>
</gene>
<organism evidence="2 3">
    <name type="scientific">Psilocybe cf. subviscida</name>
    <dbReference type="NCBI Taxonomy" id="2480587"/>
    <lineage>
        <taxon>Eukaryota</taxon>
        <taxon>Fungi</taxon>
        <taxon>Dikarya</taxon>
        <taxon>Basidiomycota</taxon>
        <taxon>Agaricomycotina</taxon>
        <taxon>Agaricomycetes</taxon>
        <taxon>Agaricomycetidae</taxon>
        <taxon>Agaricales</taxon>
        <taxon>Agaricineae</taxon>
        <taxon>Strophariaceae</taxon>
        <taxon>Psilocybe</taxon>
    </lineage>
</organism>
<keyword evidence="3" id="KW-1185">Reference proteome</keyword>
<dbReference type="AlphaFoldDB" id="A0A8H5F7T6"/>
<feature type="region of interest" description="Disordered" evidence="1">
    <location>
        <begin position="26"/>
        <end position="85"/>
    </location>
</feature>
<feature type="region of interest" description="Disordered" evidence="1">
    <location>
        <begin position="155"/>
        <end position="239"/>
    </location>
</feature>
<sequence>MAATATVQSRSKSFLAMPMPSFKGASARSIRSFTQRAASPAPSSSSRRRDESPAPPVRSESPSPFYAASSKDAAGSSSSIKSGKSLTGSLLSIRSLGKIASFGARLGARARPAHPPPETFTYLKDLVLVDEPEDMDMDMDLRCGGEEHEPLEVREIQSGSEAKRGAFWGKPTSDDDADAGRQGLFSPSMLVQNRPIPAASRSSPNFSSPPHDDDHPHPTTDDMPTRTHTLPAGAAAPAPTAIQSRTENGNMNTFSSLSLSSHFPLSSYHPPRLPLCLHLPTSVPAYIVHQCRLSHPIHAIHIILVLLVPRLASPGPARLTAGPSQSYPATRHFPIPSHCIAYLCPSIIHI</sequence>
<feature type="compositionally biased region" description="Basic and acidic residues" evidence="1">
    <location>
        <begin position="210"/>
        <end position="225"/>
    </location>
</feature>
<evidence type="ECO:0000313" key="3">
    <source>
        <dbReference type="Proteomes" id="UP000567179"/>
    </source>
</evidence>
<proteinExistence type="predicted"/>
<comment type="caution">
    <text evidence="2">The sequence shown here is derived from an EMBL/GenBank/DDBJ whole genome shotgun (WGS) entry which is preliminary data.</text>
</comment>
<feature type="compositionally biased region" description="Low complexity" evidence="1">
    <location>
        <begin position="226"/>
        <end position="239"/>
    </location>
</feature>
<feature type="compositionally biased region" description="Low complexity" evidence="1">
    <location>
        <begin position="36"/>
        <end position="45"/>
    </location>
</feature>
<evidence type="ECO:0000313" key="2">
    <source>
        <dbReference type="EMBL" id="KAF5326891.1"/>
    </source>
</evidence>
<feature type="compositionally biased region" description="Low complexity" evidence="1">
    <location>
        <begin position="68"/>
        <end position="85"/>
    </location>
</feature>
<dbReference type="EMBL" id="JAACJJ010000014">
    <property type="protein sequence ID" value="KAF5326891.1"/>
    <property type="molecule type" value="Genomic_DNA"/>
</dbReference>
<name>A0A8H5F7T6_9AGAR</name>
<evidence type="ECO:0000256" key="1">
    <source>
        <dbReference type="SAM" id="MobiDB-lite"/>
    </source>
</evidence>
<protein>
    <submittedName>
        <fullName evidence="2">Uncharacterized protein</fullName>
    </submittedName>
</protein>
<accession>A0A8H5F7T6</accession>